<dbReference type="HOGENOM" id="CLU_2146192_0_0_1"/>
<dbReference type="EMBL" id="KI925460">
    <property type="protein sequence ID" value="ETW80077.1"/>
    <property type="molecule type" value="Genomic_DNA"/>
</dbReference>
<name>W4K2N3_HETIT</name>
<sequence>MWKMPHQCKHSLLTISTYPHHRLFFSVTWMPPEQTFFQVSKLTSLRIQRFMKITLLFSFIQDMGAIWWCCRSRIQVIITLKPSFLIMKKAKIVKAFLLPAFQIIWSMPSFIS</sequence>
<proteinExistence type="predicted"/>
<evidence type="ECO:0000313" key="1">
    <source>
        <dbReference type="EMBL" id="ETW80077.1"/>
    </source>
</evidence>
<keyword evidence="2" id="KW-1185">Reference proteome</keyword>
<dbReference type="RefSeq" id="XP_009548601.1">
    <property type="nucleotide sequence ID" value="XM_009550306.1"/>
</dbReference>
<dbReference type="KEGG" id="hir:HETIRDRAFT_171435"/>
<reference evidence="1 2" key="1">
    <citation type="journal article" date="2012" name="New Phytol.">
        <title>Insight into trade-off between wood decay and parasitism from the genome of a fungal forest pathogen.</title>
        <authorList>
            <person name="Olson A."/>
            <person name="Aerts A."/>
            <person name="Asiegbu F."/>
            <person name="Belbahri L."/>
            <person name="Bouzid O."/>
            <person name="Broberg A."/>
            <person name="Canback B."/>
            <person name="Coutinho P.M."/>
            <person name="Cullen D."/>
            <person name="Dalman K."/>
            <person name="Deflorio G."/>
            <person name="van Diepen L.T."/>
            <person name="Dunand C."/>
            <person name="Duplessis S."/>
            <person name="Durling M."/>
            <person name="Gonthier P."/>
            <person name="Grimwood J."/>
            <person name="Fossdal C.G."/>
            <person name="Hansson D."/>
            <person name="Henrissat B."/>
            <person name="Hietala A."/>
            <person name="Himmelstrand K."/>
            <person name="Hoffmeister D."/>
            <person name="Hogberg N."/>
            <person name="James T.Y."/>
            <person name="Karlsson M."/>
            <person name="Kohler A."/>
            <person name="Kues U."/>
            <person name="Lee Y.H."/>
            <person name="Lin Y.C."/>
            <person name="Lind M."/>
            <person name="Lindquist E."/>
            <person name="Lombard V."/>
            <person name="Lucas S."/>
            <person name="Lunden K."/>
            <person name="Morin E."/>
            <person name="Murat C."/>
            <person name="Park J."/>
            <person name="Raffaello T."/>
            <person name="Rouze P."/>
            <person name="Salamov A."/>
            <person name="Schmutz J."/>
            <person name="Solheim H."/>
            <person name="Stahlberg J."/>
            <person name="Velez H."/>
            <person name="de Vries R.P."/>
            <person name="Wiebenga A."/>
            <person name="Woodward S."/>
            <person name="Yakovlev I."/>
            <person name="Garbelotto M."/>
            <person name="Martin F."/>
            <person name="Grigoriev I.V."/>
            <person name="Stenlid J."/>
        </authorList>
    </citation>
    <scope>NUCLEOTIDE SEQUENCE [LARGE SCALE GENOMIC DNA]</scope>
    <source>
        <strain evidence="1 2">TC 32-1</strain>
    </source>
</reference>
<protein>
    <submittedName>
        <fullName evidence="1">Uncharacterized protein</fullName>
    </submittedName>
</protein>
<organism evidence="1 2">
    <name type="scientific">Heterobasidion irregulare (strain TC 32-1)</name>
    <dbReference type="NCBI Taxonomy" id="747525"/>
    <lineage>
        <taxon>Eukaryota</taxon>
        <taxon>Fungi</taxon>
        <taxon>Dikarya</taxon>
        <taxon>Basidiomycota</taxon>
        <taxon>Agaricomycotina</taxon>
        <taxon>Agaricomycetes</taxon>
        <taxon>Russulales</taxon>
        <taxon>Bondarzewiaceae</taxon>
        <taxon>Heterobasidion</taxon>
        <taxon>Heterobasidion annosum species complex</taxon>
    </lineage>
</organism>
<dbReference type="GeneID" id="20668340"/>
<accession>W4K2N3</accession>
<dbReference type="AlphaFoldDB" id="W4K2N3"/>
<dbReference type="InParanoid" id="W4K2N3"/>
<evidence type="ECO:0000313" key="2">
    <source>
        <dbReference type="Proteomes" id="UP000030671"/>
    </source>
</evidence>
<dbReference type="Proteomes" id="UP000030671">
    <property type="component" value="Unassembled WGS sequence"/>
</dbReference>
<gene>
    <name evidence="1" type="ORF">HETIRDRAFT_171435</name>
</gene>